<protein>
    <submittedName>
        <fullName evidence="2">Carboxypeptidase-like regulatory domain-containing protein</fullName>
    </submittedName>
</protein>
<feature type="chain" id="PRO_5045897876" evidence="1">
    <location>
        <begin position="27"/>
        <end position="868"/>
    </location>
</feature>
<dbReference type="Proteomes" id="UP001221558">
    <property type="component" value="Chromosome"/>
</dbReference>
<dbReference type="RefSeq" id="WP_274268331.1">
    <property type="nucleotide sequence ID" value="NZ_CP117880.1"/>
</dbReference>
<keyword evidence="1" id="KW-0732">Signal</keyword>
<dbReference type="Pfam" id="PF13715">
    <property type="entry name" value="CarbopepD_reg_2"/>
    <property type="match status" value="1"/>
</dbReference>
<dbReference type="EMBL" id="CP117880">
    <property type="protein sequence ID" value="WDF69618.1"/>
    <property type="molecule type" value="Genomic_DNA"/>
</dbReference>
<evidence type="ECO:0000256" key="1">
    <source>
        <dbReference type="SAM" id="SignalP"/>
    </source>
</evidence>
<name>A0ABY7WJ37_9SPHI</name>
<keyword evidence="3" id="KW-1185">Reference proteome</keyword>
<feature type="signal peptide" evidence="1">
    <location>
        <begin position="1"/>
        <end position="26"/>
    </location>
</feature>
<accession>A0ABY7WJ37</accession>
<sequence length="868" mass="99375">MTQVIQLQTKSLLLAVIVLLSFSAAAQNKIQVEGIVTNKENKPIAGALITLLDDSNKILSYASSGKTGFYKIEFTLKDQISLSIHAIGYSRMEKKITKNDLIDKRMNFCLQEEAIPLDEVEVLVSDMEPDSVAINIDDLSLTENSNLNEILSKHPAFTVSDDGAILYRGKNIDKININGKSAFINQNKIALESIEKQLIESISIQNNYRDQFILGFEDKRETLLNINTHDDMQNIAVGDIEGAYGAKKKYQGRGKLLYFSKYINSFVTQNTNNFGALPLSSREINAIFNRQGKFSAMETGLVNGLFDQNVARTHDSRSTSTATLRLQKETIRMNSTWYYLANDRTASEGVSSISPEGHPIQSQNNINSDRYNTLFNATSFDWKPNTDMLVGYQLNAHIIQHKDSRNSHIDLPKENFDRSFNVSSLGNSDNIRMNHTLHHSQRFGNKYLWNNELNYERTQIEQSNNLSSVQDNVNEQSLFSPEISKSNLSFSTKLQYRNKLGFMPWTQYQIERMKETAVNIQSSSPNKTTRNAIHQMLMFGVSGEELLKYINYKTQIQLSFYDIQRTQHFFLPFKLDFSYDKRLYRYYVVANREYNLNHIDYAVDRIINYMDISLGNERLINSFNRNDRHSIGYAYNNLFKGRSWGISANHTLSKGMLNQNFLQLNNSGVRIFETRNSPLSRTITAKVDGAIRMFSSNYPVTASGEIGYQHAINTAFNGLSEFEMVQKGPILGVKLETLNSSVINFNIQSKANAFKVNSLNQSFDAQSFKSSFEAIVRKGGFEGRVNFLYWTDRLYGNKLVRRNVNFHLEYHHKQTAFGIRGRNVDDFFPVFDNVTYNNYIIINQGINTLVSNDAVIRYALIFFKYKFK</sequence>
<proteinExistence type="predicted"/>
<organism evidence="2 3">
    <name type="scientific">Sphingobacterium oryzagri</name>
    <dbReference type="NCBI Taxonomy" id="3025669"/>
    <lineage>
        <taxon>Bacteria</taxon>
        <taxon>Pseudomonadati</taxon>
        <taxon>Bacteroidota</taxon>
        <taxon>Sphingobacteriia</taxon>
        <taxon>Sphingobacteriales</taxon>
        <taxon>Sphingobacteriaceae</taxon>
        <taxon>Sphingobacterium</taxon>
    </lineage>
</organism>
<evidence type="ECO:0000313" key="2">
    <source>
        <dbReference type="EMBL" id="WDF69618.1"/>
    </source>
</evidence>
<evidence type="ECO:0000313" key="3">
    <source>
        <dbReference type="Proteomes" id="UP001221558"/>
    </source>
</evidence>
<dbReference type="Gene3D" id="2.60.40.1120">
    <property type="entry name" value="Carboxypeptidase-like, regulatory domain"/>
    <property type="match status" value="1"/>
</dbReference>
<reference evidence="2 3" key="1">
    <citation type="submission" date="2023-02" db="EMBL/GenBank/DDBJ databases">
        <title>Genome sequence of Sphingobacterium sp. KACC 22765.</title>
        <authorList>
            <person name="Kim S."/>
            <person name="Heo J."/>
            <person name="Kwon S.-W."/>
        </authorList>
    </citation>
    <scope>NUCLEOTIDE SEQUENCE [LARGE SCALE GENOMIC DNA]</scope>
    <source>
        <strain evidence="2 3">KACC 22765</strain>
    </source>
</reference>
<gene>
    <name evidence="2" type="ORF">PQ465_04375</name>
</gene>
<dbReference type="SUPFAM" id="SSF49464">
    <property type="entry name" value="Carboxypeptidase regulatory domain-like"/>
    <property type="match status" value="1"/>
</dbReference>
<dbReference type="InterPro" id="IPR008969">
    <property type="entry name" value="CarboxyPept-like_regulatory"/>
</dbReference>